<sequence>MKGEEIKKNEGEKRKVDEASKNESAEGKEVLTISGRIARKVLLAKKKPLYLFSANMLSRHVRRLLRAMSQRYFTRTTPHQEDRTSTTCHAIMANQCPQTPSRDS</sequence>
<name>A0A371HUP4_MUCPR</name>
<gene>
    <name evidence="2" type="ORF">CR513_09495</name>
</gene>
<reference evidence="2" key="1">
    <citation type="submission" date="2018-05" db="EMBL/GenBank/DDBJ databases">
        <title>Draft genome of Mucuna pruriens seed.</title>
        <authorList>
            <person name="Nnadi N.E."/>
            <person name="Vos R."/>
            <person name="Hasami M.H."/>
            <person name="Devisetty U.K."/>
            <person name="Aguiy J.C."/>
        </authorList>
    </citation>
    <scope>NUCLEOTIDE SEQUENCE [LARGE SCALE GENOMIC DNA]</scope>
    <source>
        <strain evidence="2">JCA_2017</strain>
    </source>
</reference>
<feature type="region of interest" description="Disordered" evidence="1">
    <location>
        <begin position="1"/>
        <end position="28"/>
    </location>
</feature>
<comment type="caution">
    <text evidence="2">The sequence shown here is derived from an EMBL/GenBank/DDBJ whole genome shotgun (WGS) entry which is preliminary data.</text>
</comment>
<protein>
    <submittedName>
        <fullName evidence="2">Uncharacterized protein</fullName>
    </submittedName>
</protein>
<proteinExistence type="predicted"/>
<accession>A0A371HUP4</accession>
<evidence type="ECO:0000256" key="1">
    <source>
        <dbReference type="SAM" id="MobiDB-lite"/>
    </source>
</evidence>
<dbReference type="EMBL" id="QJKJ01001675">
    <property type="protein sequence ID" value="RDY06503.1"/>
    <property type="molecule type" value="Genomic_DNA"/>
</dbReference>
<evidence type="ECO:0000313" key="2">
    <source>
        <dbReference type="EMBL" id="RDY06503.1"/>
    </source>
</evidence>
<evidence type="ECO:0000313" key="3">
    <source>
        <dbReference type="Proteomes" id="UP000257109"/>
    </source>
</evidence>
<dbReference type="Proteomes" id="UP000257109">
    <property type="component" value="Unassembled WGS sequence"/>
</dbReference>
<dbReference type="AlphaFoldDB" id="A0A371HUP4"/>
<organism evidence="2 3">
    <name type="scientific">Mucuna pruriens</name>
    <name type="common">Velvet bean</name>
    <name type="synonym">Dolichos pruriens</name>
    <dbReference type="NCBI Taxonomy" id="157652"/>
    <lineage>
        <taxon>Eukaryota</taxon>
        <taxon>Viridiplantae</taxon>
        <taxon>Streptophyta</taxon>
        <taxon>Embryophyta</taxon>
        <taxon>Tracheophyta</taxon>
        <taxon>Spermatophyta</taxon>
        <taxon>Magnoliopsida</taxon>
        <taxon>eudicotyledons</taxon>
        <taxon>Gunneridae</taxon>
        <taxon>Pentapetalae</taxon>
        <taxon>rosids</taxon>
        <taxon>fabids</taxon>
        <taxon>Fabales</taxon>
        <taxon>Fabaceae</taxon>
        <taxon>Papilionoideae</taxon>
        <taxon>50 kb inversion clade</taxon>
        <taxon>NPAAA clade</taxon>
        <taxon>indigoferoid/millettioid clade</taxon>
        <taxon>Phaseoleae</taxon>
        <taxon>Mucuna</taxon>
    </lineage>
</organism>
<feature type="non-terminal residue" evidence="2">
    <location>
        <position position="1"/>
    </location>
</feature>
<keyword evidence="3" id="KW-1185">Reference proteome</keyword>